<feature type="transmembrane region" description="Helical" evidence="6">
    <location>
        <begin position="642"/>
        <end position="661"/>
    </location>
</feature>
<feature type="transmembrane region" description="Helical" evidence="6">
    <location>
        <begin position="428"/>
        <end position="448"/>
    </location>
</feature>
<dbReference type="EMBL" id="CP041186">
    <property type="protein sequence ID" value="QDG51218.1"/>
    <property type="molecule type" value="Genomic_DNA"/>
</dbReference>
<dbReference type="PANTHER" id="PTHR33406:SF13">
    <property type="entry name" value="MEMBRANE PROTEIN YDFJ"/>
    <property type="match status" value="1"/>
</dbReference>
<feature type="transmembrane region" description="Helical" evidence="6">
    <location>
        <begin position="727"/>
        <end position="751"/>
    </location>
</feature>
<evidence type="ECO:0000256" key="3">
    <source>
        <dbReference type="ARBA" id="ARBA00022692"/>
    </source>
</evidence>
<evidence type="ECO:0000256" key="4">
    <source>
        <dbReference type="ARBA" id="ARBA00022989"/>
    </source>
</evidence>
<evidence type="ECO:0000256" key="5">
    <source>
        <dbReference type="ARBA" id="ARBA00023136"/>
    </source>
</evidence>
<evidence type="ECO:0000313" key="8">
    <source>
        <dbReference type="EMBL" id="QDG51218.1"/>
    </source>
</evidence>
<feature type="transmembrane region" description="Helical" evidence="6">
    <location>
        <begin position="668"/>
        <end position="688"/>
    </location>
</feature>
<proteinExistence type="predicted"/>
<feature type="transmembrane region" description="Helical" evidence="6">
    <location>
        <begin position="239"/>
        <end position="258"/>
    </location>
</feature>
<evidence type="ECO:0000256" key="1">
    <source>
        <dbReference type="ARBA" id="ARBA00004651"/>
    </source>
</evidence>
<dbReference type="InterPro" id="IPR004869">
    <property type="entry name" value="MMPL_dom"/>
</dbReference>
<feature type="transmembrane region" description="Helical" evidence="6">
    <location>
        <begin position="340"/>
        <end position="361"/>
    </location>
</feature>
<accession>A0A4Y6PSD8</accession>
<dbReference type="GO" id="GO:0005886">
    <property type="term" value="C:plasma membrane"/>
    <property type="evidence" value="ECO:0007669"/>
    <property type="project" value="UniProtKB-SubCell"/>
</dbReference>
<dbReference type="Proteomes" id="UP000315995">
    <property type="component" value="Chromosome"/>
</dbReference>
<feature type="transmembrane region" description="Helical" evidence="6">
    <location>
        <begin position="265"/>
        <end position="284"/>
    </location>
</feature>
<dbReference type="AlphaFoldDB" id="A0A4Y6PSD8"/>
<gene>
    <name evidence="8" type="ORF">FIV42_10840</name>
</gene>
<dbReference type="Pfam" id="PF03176">
    <property type="entry name" value="MMPL"/>
    <property type="match status" value="1"/>
</dbReference>
<dbReference type="SUPFAM" id="SSF82866">
    <property type="entry name" value="Multidrug efflux transporter AcrB transmembrane domain"/>
    <property type="match status" value="2"/>
</dbReference>
<keyword evidence="3 6" id="KW-0812">Transmembrane</keyword>
<dbReference type="PANTHER" id="PTHR33406">
    <property type="entry name" value="MEMBRANE PROTEIN MJ1562-RELATED"/>
    <property type="match status" value="1"/>
</dbReference>
<evidence type="ECO:0000256" key="2">
    <source>
        <dbReference type="ARBA" id="ARBA00022475"/>
    </source>
</evidence>
<evidence type="ECO:0000259" key="7">
    <source>
        <dbReference type="Pfam" id="PF03176"/>
    </source>
</evidence>
<dbReference type="InterPro" id="IPR050545">
    <property type="entry name" value="Mycobact_MmpL"/>
</dbReference>
<protein>
    <recommendedName>
        <fullName evidence="7">Membrane transport protein MMPL domain-containing protein</fullName>
    </recommendedName>
</protein>
<dbReference type="RefSeq" id="WP_141197703.1">
    <property type="nucleotide sequence ID" value="NZ_CP041186.1"/>
</dbReference>
<keyword evidence="9" id="KW-1185">Reference proteome</keyword>
<feature type="transmembrane region" description="Helical" evidence="6">
    <location>
        <begin position="757"/>
        <end position="783"/>
    </location>
</feature>
<keyword evidence="5 6" id="KW-0472">Membrane</keyword>
<feature type="transmembrane region" description="Helical" evidence="6">
    <location>
        <begin position="367"/>
        <end position="390"/>
    </location>
</feature>
<name>A0A4Y6PSD8_PERCE</name>
<evidence type="ECO:0000256" key="6">
    <source>
        <dbReference type="SAM" id="Phobius"/>
    </source>
</evidence>
<dbReference type="OrthoDB" id="49344at2"/>
<feature type="domain" description="Membrane transport protein MMPL" evidence="7">
    <location>
        <begin position="199"/>
        <end position="394"/>
    </location>
</feature>
<accession>A0A5B8Y9R4</accession>
<evidence type="ECO:0000313" key="9">
    <source>
        <dbReference type="Proteomes" id="UP000315995"/>
    </source>
</evidence>
<feature type="transmembrane region" description="Helical" evidence="6">
    <location>
        <begin position="694"/>
        <end position="715"/>
    </location>
</feature>
<organism evidence="8 9">
    <name type="scientific">Persicimonas caeni</name>
    <dbReference type="NCBI Taxonomy" id="2292766"/>
    <lineage>
        <taxon>Bacteria</taxon>
        <taxon>Deltaproteobacteria</taxon>
        <taxon>Bradymonadales</taxon>
        <taxon>Bradymonadaceae</taxon>
        <taxon>Persicimonas</taxon>
    </lineage>
</organism>
<dbReference type="Gene3D" id="1.20.1640.10">
    <property type="entry name" value="Multidrug efflux transporter AcrB transmembrane domain"/>
    <property type="match status" value="2"/>
</dbReference>
<reference evidence="8 9" key="1">
    <citation type="submission" date="2019-06" db="EMBL/GenBank/DDBJ databases">
        <title>Persicimonas caeni gen. nov., sp. nov., a predatory bacterium isolated from solar saltern.</title>
        <authorList>
            <person name="Wang S."/>
        </authorList>
    </citation>
    <scope>NUCLEOTIDE SEQUENCE [LARGE SCALE GENOMIC DNA]</scope>
    <source>
        <strain evidence="8 9">YN101</strain>
    </source>
</reference>
<comment type="subcellular location">
    <subcellularLocation>
        <location evidence="1">Cell membrane</location>
        <topology evidence="1">Multi-pass membrane protein</topology>
    </subcellularLocation>
</comment>
<sequence length="791" mass="85899">MHAFIEFCRRRLFVVLAALMVLTAAAGGLASKLTLDSNLTRLLPENAPSVRGLDELERVYGGQIGRLSVVLDGADRPTLEALADDLEDDLGRLDGVRRVEVKKPVGFFKNFRLLYAGYADLEEAKARLDKRIRWEKKRANPLFVSLGDDDPPEVDFSDLTDRYGDLDQSSYYVGEEGTTLALFVYPSFPSTDLERTRSLTSRVRDSVAAKVGALDGVEFGLTGRYQKRVDLQNVLQSDLGVATSVALTLLALVLLLLLRSPSGMVVVGLPLVAGTIWSMAWAQLTFGSLNILTGFLAAVLMGIGVDYGIHLYIRYQELRDSLPTGEALAQTFATSGRANFYGGFTTAVALASLIVTDFRAFFEFGVISLGGIALILLAYALFMPPLVYLFERKGRRFRAPASLLLTRYLSGRLGHDAIQTLPRAARSAAIALGVLVLAAGVGITQLDFERSFAPLENRSSASWKLDQKINKLLGQSQTPTVVLTDSTEQSDAVIAELERRRDEDPGGETIDKVIALHSLLPGRQSDKLALLEEVLDDLRDVPAKKRSEELAGFVDEIEGLLERGPLTADKLPVGVREPFRSKVDDKQVVLVFPAIDLAEIDQVSRFAGALADLPGIDEPGRYDAISEALLLYDIVRLVERDAAWMIGLTLTGLLLISVLAFRRRREVLLQMGILVASFTGALGLAGWLGIDLNFLNIIILPIWLGLGIDASFHVLMHLREHPDDLSAQLTTAAAIAGAFITSMVGFGAMLLAHHEGLFSLGAIAVIGLGTILVVNLLSHLVLLKDAGRGAS</sequence>
<feature type="transmembrane region" description="Helical" evidence="6">
    <location>
        <begin position="290"/>
        <end position="313"/>
    </location>
</feature>
<keyword evidence="4 6" id="KW-1133">Transmembrane helix</keyword>
<keyword evidence="2" id="KW-1003">Cell membrane</keyword>